<evidence type="ECO:0000256" key="4">
    <source>
        <dbReference type="ARBA" id="ARBA00023163"/>
    </source>
</evidence>
<evidence type="ECO:0000313" key="10">
    <source>
        <dbReference type="Proteomes" id="UP001610563"/>
    </source>
</evidence>
<dbReference type="InterPro" id="IPR036864">
    <property type="entry name" value="Zn2-C6_fun-type_DNA-bd_sf"/>
</dbReference>
<evidence type="ECO:0000259" key="8">
    <source>
        <dbReference type="PROSITE" id="PS50048"/>
    </source>
</evidence>
<dbReference type="CDD" id="cd00067">
    <property type="entry name" value="GAL4"/>
    <property type="match status" value="1"/>
</dbReference>
<dbReference type="EMBL" id="JBFTWV010000025">
    <property type="protein sequence ID" value="KAL2796650.1"/>
    <property type="molecule type" value="Genomic_DNA"/>
</dbReference>
<feature type="region of interest" description="Disordered" evidence="7">
    <location>
        <begin position="567"/>
        <end position="595"/>
    </location>
</feature>
<evidence type="ECO:0000256" key="1">
    <source>
        <dbReference type="ARBA" id="ARBA00004123"/>
    </source>
</evidence>
<dbReference type="Proteomes" id="UP001610563">
    <property type="component" value="Unassembled WGS sequence"/>
</dbReference>
<dbReference type="InterPro" id="IPR001138">
    <property type="entry name" value="Zn2Cys6_DnaBD"/>
</dbReference>
<comment type="caution">
    <text evidence="9">The sequence shown here is derived from an EMBL/GenBank/DDBJ whole genome shotgun (WGS) entry which is preliminary data.</text>
</comment>
<keyword evidence="3" id="KW-0238">DNA-binding</keyword>
<evidence type="ECO:0000256" key="3">
    <source>
        <dbReference type="ARBA" id="ARBA00023125"/>
    </source>
</evidence>
<evidence type="ECO:0000256" key="7">
    <source>
        <dbReference type="SAM" id="MobiDB-lite"/>
    </source>
</evidence>
<accession>A0ABR4GDK5</accession>
<keyword evidence="4" id="KW-0804">Transcription</keyword>
<reference evidence="9 10" key="1">
    <citation type="submission" date="2024-07" db="EMBL/GenBank/DDBJ databases">
        <title>Section-level genome sequencing and comparative genomics of Aspergillus sections Usti and Cavernicolus.</title>
        <authorList>
            <consortium name="Lawrence Berkeley National Laboratory"/>
            <person name="Nybo J.L."/>
            <person name="Vesth T.C."/>
            <person name="Theobald S."/>
            <person name="Frisvad J.C."/>
            <person name="Larsen T.O."/>
            <person name="Kjaerboelling I."/>
            <person name="Rothschild-Mancinelli K."/>
            <person name="Lyhne E.K."/>
            <person name="Kogle M.E."/>
            <person name="Barry K."/>
            <person name="Clum A."/>
            <person name="Na H."/>
            <person name="Ledsgaard L."/>
            <person name="Lin J."/>
            <person name="Lipzen A."/>
            <person name="Kuo A."/>
            <person name="Riley R."/>
            <person name="Mondo S."/>
            <person name="Labutti K."/>
            <person name="Haridas S."/>
            <person name="Pangalinan J."/>
            <person name="Salamov A.A."/>
            <person name="Simmons B.A."/>
            <person name="Magnuson J.K."/>
            <person name="Chen J."/>
            <person name="Drula E."/>
            <person name="Henrissat B."/>
            <person name="Wiebenga A."/>
            <person name="Lubbers R.J."/>
            <person name="Gomes A.C."/>
            <person name="Makela M.R."/>
            <person name="Stajich J."/>
            <person name="Grigoriev I.V."/>
            <person name="Mortensen U.H."/>
            <person name="De Vries R.P."/>
            <person name="Baker S.E."/>
            <person name="Andersen M.R."/>
        </authorList>
    </citation>
    <scope>NUCLEOTIDE SEQUENCE [LARGE SCALE GENOMIC DNA]</scope>
    <source>
        <strain evidence="9 10">CBS 209.92</strain>
    </source>
</reference>
<dbReference type="PANTHER" id="PTHR31001:SF90">
    <property type="entry name" value="CENTROMERE DNA-BINDING PROTEIN COMPLEX CBF3 SUBUNIT B"/>
    <property type="match status" value="1"/>
</dbReference>
<feature type="coiled-coil region" evidence="6">
    <location>
        <begin position="41"/>
        <end position="68"/>
    </location>
</feature>
<keyword evidence="2" id="KW-0805">Transcription regulation</keyword>
<name>A0ABR4GDK5_9EURO</name>
<evidence type="ECO:0000256" key="2">
    <source>
        <dbReference type="ARBA" id="ARBA00023015"/>
    </source>
</evidence>
<dbReference type="SUPFAM" id="SSF57701">
    <property type="entry name" value="Zn2/Cys6 DNA-binding domain"/>
    <property type="match status" value="1"/>
</dbReference>
<keyword evidence="5" id="KW-0539">Nucleus</keyword>
<evidence type="ECO:0000256" key="5">
    <source>
        <dbReference type="ARBA" id="ARBA00023242"/>
    </source>
</evidence>
<protein>
    <recommendedName>
        <fullName evidence="8">Zn(2)-C6 fungal-type domain-containing protein</fullName>
    </recommendedName>
</protein>
<dbReference type="PANTHER" id="PTHR31001">
    <property type="entry name" value="UNCHARACTERIZED TRANSCRIPTIONAL REGULATORY PROTEIN"/>
    <property type="match status" value="1"/>
</dbReference>
<proteinExistence type="predicted"/>
<dbReference type="CDD" id="cd12148">
    <property type="entry name" value="fungal_TF_MHR"/>
    <property type="match status" value="1"/>
</dbReference>
<evidence type="ECO:0000256" key="6">
    <source>
        <dbReference type="SAM" id="Coils"/>
    </source>
</evidence>
<dbReference type="PROSITE" id="PS50048">
    <property type="entry name" value="ZN2_CY6_FUNGAL_2"/>
    <property type="match status" value="1"/>
</dbReference>
<dbReference type="InterPro" id="IPR050613">
    <property type="entry name" value="Sec_Metabolite_Reg"/>
</dbReference>
<evidence type="ECO:0000313" key="9">
    <source>
        <dbReference type="EMBL" id="KAL2796650.1"/>
    </source>
</evidence>
<dbReference type="SMART" id="SM00066">
    <property type="entry name" value="GAL4"/>
    <property type="match status" value="1"/>
</dbReference>
<keyword evidence="10" id="KW-1185">Reference proteome</keyword>
<comment type="subcellular location">
    <subcellularLocation>
        <location evidence="1">Nucleus</location>
    </subcellularLocation>
</comment>
<dbReference type="PROSITE" id="PS00463">
    <property type="entry name" value="ZN2_CY6_FUNGAL_1"/>
    <property type="match status" value="1"/>
</dbReference>
<keyword evidence="6" id="KW-0175">Coiled coil</keyword>
<sequence>MSAARKRLACVECTRRKIRCDKVVPCRNCTRRGTTCTRVKENKHDSLVERLQARVQQLEATVQDLSERRLSVSPEDGVEVEIEADPDSEMGDAATILEFLAWGRRKNPDYCDDLSPGDVTAELEQDGGRGHGLGLGGDRASAEAYLRLLLPRRLLLERLVSFHCEGVLWYHNSFDAEKFHDELDTFYRVAQGQPGHPSVDPQWLALLFAVLTGALACAPRNLAQTWGFPSWEQTSLAQRWFKAVSTCLHHGDYTAAHSHYALQAIGTLTMSAHLLGFSNSLSVLIASAARIGQCLGLQRTRAPEGAWRQLCIQDWFSIPFFESYIISRPSRVDIDADETRNDAPSRSAYSHFFYRVATLLSSLHDGMKNATTLYTRYEQVLEHDRRLRMLATQGLPRFLQNIPVERDWPCYVPWARRCLAISLSHKVIMIHRKFLALSFTNPLFVRTRRTCVAAARTIIKEQKGIRQDGGGNGAPVLWIQQAFGVTASIILCLDLFHRPRTATDTEATHHRQLIHDGLEMLADGPSNMIAKRGVGLLEALLAREPRHASDLDLAGIIRGVCEQTASTASPGTMVTGRDSAEWPPGGEWSPSDEGEGGLGLGIDIGTRTGGGLEERETLEDILSLAANYI</sequence>
<dbReference type="Pfam" id="PF00172">
    <property type="entry name" value="Zn_clus"/>
    <property type="match status" value="1"/>
</dbReference>
<feature type="domain" description="Zn(2)-C6 fungal-type" evidence="8">
    <location>
        <begin position="9"/>
        <end position="38"/>
    </location>
</feature>
<dbReference type="Gene3D" id="4.10.240.10">
    <property type="entry name" value="Zn(2)-C6 fungal-type DNA-binding domain"/>
    <property type="match status" value="1"/>
</dbReference>
<gene>
    <name evidence="9" type="ORF">BJX66DRAFT_134286</name>
</gene>
<organism evidence="9 10">
    <name type="scientific">Aspergillus keveii</name>
    <dbReference type="NCBI Taxonomy" id="714993"/>
    <lineage>
        <taxon>Eukaryota</taxon>
        <taxon>Fungi</taxon>
        <taxon>Dikarya</taxon>
        <taxon>Ascomycota</taxon>
        <taxon>Pezizomycotina</taxon>
        <taxon>Eurotiomycetes</taxon>
        <taxon>Eurotiomycetidae</taxon>
        <taxon>Eurotiales</taxon>
        <taxon>Aspergillaceae</taxon>
        <taxon>Aspergillus</taxon>
        <taxon>Aspergillus subgen. Nidulantes</taxon>
    </lineage>
</organism>